<dbReference type="EMBL" id="LXQA010767762">
    <property type="protein sequence ID" value="MCI70049.1"/>
    <property type="molecule type" value="Genomic_DNA"/>
</dbReference>
<comment type="caution">
    <text evidence="1">The sequence shown here is derived from an EMBL/GenBank/DDBJ whole genome shotgun (WGS) entry which is preliminary data.</text>
</comment>
<proteinExistence type="predicted"/>
<dbReference type="AlphaFoldDB" id="A0A392U958"/>
<evidence type="ECO:0000313" key="1">
    <source>
        <dbReference type="EMBL" id="MCI70049.1"/>
    </source>
</evidence>
<accession>A0A392U958</accession>
<organism evidence="1 2">
    <name type="scientific">Trifolium medium</name>
    <dbReference type="NCBI Taxonomy" id="97028"/>
    <lineage>
        <taxon>Eukaryota</taxon>
        <taxon>Viridiplantae</taxon>
        <taxon>Streptophyta</taxon>
        <taxon>Embryophyta</taxon>
        <taxon>Tracheophyta</taxon>
        <taxon>Spermatophyta</taxon>
        <taxon>Magnoliopsida</taxon>
        <taxon>eudicotyledons</taxon>
        <taxon>Gunneridae</taxon>
        <taxon>Pentapetalae</taxon>
        <taxon>rosids</taxon>
        <taxon>fabids</taxon>
        <taxon>Fabales</taxon>
        <taxon>Fabaceae</taxon>
        <taxon>Papilionoideae</taxon>
        <taxon>50 kb inversion clade</taxon>
        <taxon>NPAAA clade</taxon>
        <taxon>Hologalegina</taxon>
        <taxon>IRL clade</taxon>
        <taxon>Trifolieae</taxon>
        <taxon>Trifolium</taxon>
    </lineage>
</organism>
<name>A0A392U958_9FABA</name>
<reference evidence="1 2" key="1">
    <citation type="journal article" date="2018" name="Front. Plant Sci.">
        <title>Red Clover (Trifolium pratense) and Zigzag Clover (T. medium) - A Picture of Genomic Similarities and Differences.</title>
        <authorList>
            <person name="Dluhosova J."/>
            <person name="Istvanek J."/>
            <person name="Nedelnik J."/>
            <person name="Repkova J."/>
        </authorList>
    </citation>
    <scope>NUCLEOTIDE SEQUENCE [LARGE SCALE GENOMIC DNA]</scope>
    <source>
        <strain evidence="2">cv. 10/8</strain>
        <tissue evidence="1">Leaf</tissue>
    </source>
</reference>
<dbReference type="Proteomes" id="UP000265520">
    <property type="component" value="Unassembled WGS sequence"/>
</dbReference>
<sequence>VGELSLQMFSLVLPVARTWNPLGLGLACSRQILTIWPIIFFSLPSQQVVSKRVAPSYNLFGSFAFG</sequence>
<keyword evidence="2" id="KW-1185">Reference proteome</keyword>
<feature type="non-terminal residue" evidence="1">
    <location>
        <position position="1"/>
    </location>
</feature>
<evidence type="ECO:0000313" key="2">
    <source>
        <dbReference type="Proteomes" id="UP000265520"/>
    </source>
</evidence>
<protein>
    <submittedName>
        <fullName evidence="1">Uncharacterized protein</fullName>
    </submittedName>
</protein>